<name>A0A0A7FX90_9CLOT</name>
<comment type="function">
    <text evidence="4">Formation of pseudouridine at positions 38, 39 and 40 in the anticodon stem and loop of transfer RNAs.</text>
</comment>
<dbReference type="InterPro" id="IPR020094">
    <property type="entry name" value="TruA/RsuA/RluB/E/F_N"/>
</dbReference>
<dbReference type="NCBIfam" id="TIGR00071">
    <property type="entry name" value="hisT_truA"/>
    <property type="match status" value="1"/>
</dbReference>
<keyword evidence="3 4" id="KW-0413">Isomerase</keyword>
<gene>
    <name evidence="4 9" type="primary">truA</name>
    <name evidence="9" type="ORF">U729_2467</name>
</gene>
<dbReference type="Gene3D" id="3.30.70.660">
    <property type="entry name" value="Pseudouridine synthase I, catalytic domain, C-terminal subdomain"/>
    <property type="match status" value="1"/>
</dbReference>
<dbReference type="OrthoDB" id="9811823at2"/>
<reference evidence="9 10" key="1">
    <citation type="journal article" date="2015" name="Infect. Genet. Evol.">
        <title>Genomic sequences of six botulinum neurotoxin-producing strains representing three clostridial species illustrate the mobility and diversity of botulinum neurotoxin genes.</title>
        <authorList>
            <person name="Smith T.J."/>
            <person name="Hill K.K."/>
            <person name="Xie G."/>
            <person name="Foley B.T."/>
            <person name="Williamson C.H."/>
            <person name="Foster J.T."/>
            <person name="Johnson S.L."/>
            <person name="Chertkov O."/>
            <person name="Teshima H."/>
            <person name="Gibbons H.S."/>
            <person name="Johnsky L.A."/>
            <person name="Karavis M.A."/>
            <person name="Smith L.A."/>
        </authorList>
    </citation>
    <scope>NUCLEOTIDE SEQUENCE [LARGE SCALE GENOMIC DNA]</scope>
    <source>
        <strain evidence="9">Sullivan</strain>
    </source>
</reference>
<dbReference type="PANTHER" id="PTHR11142:SF22">
    <property type="entry name" value="TRNA PSEUDOURIDINE SYNTHASE A 2"/>
    <property type="match status" value="1"/>
</dbReference>
<evidence type="ECO:0000256" key="1">
    <source>
        <dbReference type="ARBA" id="ARBA00009375"/>
    </source>
</evidence>
<evidence type="ECO:0000256" key="2">
    <source>
        <dbReference type="ARBA" id="ARBA00022694"/>
    </source>
</evidence>
<comment type="caution">
    <text evidence="4">Lacks conserved residue(s) required for the propagation of feature annotation.</text>
</comment>
<feature type="domain" description="Pseudouridine synthase I TruA alpha/beta" evidence="8">
    <location>
        <begin position="147"/>
        <end position="248"/>
    </location>
</feature>
<dbReference type="AlphaFoldDB" id="A0A0A7FX90"/>
<dbReference type="PIRSF" id="PIRSF001430">
    <property type="entry name" value="tRNA_psdUrid_synth"/>
    <property type="match status" value="1"/>
</dbReference>
<dbReference type="EMBL" id="CP006905">
    <property type="protein sequence ID" value="AIY83441.1"/>
    <property type="molecule type" value="Genomic_DNA"/>
</dbReference>
<dbReference type="HOGENOM" id="CLU_014673_0_1_9"/>
<evidence type="ECO:0000256" key="6">
    <source>
        <dbReference type="PIRSR" id="PIRSR001430-2"/>
    </source>
</evidence>
<keyword evidence="10" id="KW-1185">Reference proteome</keyword>
<dbReference type="FunFam" id="3.30.70.580:FF:000001">
    <property type="entry name" value="tRNA pseudouridine synthase A"/>
    <property type="match status" value="1"/>
</dbReference>
<protein>
    <recommendedName>
        <fullName evidence="4">tRNA pseudouridine synthase A</fullName>
        <ecNumber evidence="4">5.4.99.12</ecNumber>
    </recommendedName>
    <alternativeName>
        <fullName evidence="4">tRNA pseudouridine(38-40) synthase</fullName>
    </alternativeName>
    <alternativeName>
        <fullName evidence="4">tRNA pseudouridylate synthase I</fullName>
    </alternativeName>
    <alternativeName>
        <fullName evidence="4">tRNA-uridine isomerase I</fullName>
    </alternativeName>
</protein>
<comment type="catalytic activity">
    <reaction evidence="4 7">
        <text>uridine(38/39/40) in tRNA = pseudouridine(38/39/40) in tRNA</text>
        <dbReference type="Rhea" id="RHEA:22376"/>
        <dbReference type="Rhea" id="RHEA-COMP:10085"/>
        <dbReference type="Rhea" id="RHEA-COMP:10087"/>
        <dbReference type="ChEBI" id="CHEBI:65314"/>
        <dbReference type="ChEBI" id="CHEBI:65315"/>
        <dbReference type="EC" id="5.4.99.12"/>
    </reaction>
</comment>
<evidence type="ECO:0000313" key="9">
    <source>
        <dbReference type="EMBL" id="AIY83441.1"/>
    </source>
</evidence>
<dbReference type="GO" id="GO:0031119">
    <property type="term" value="P:tRNA pseudouridine synthesis"/>
    <property type="evidence" value="ECO:0007669"/>
    <property type="project" value="UniProtKB-UniRule"/>
</dbReference>
<dbReference type="Pfam" id="PF01416">
    <property type="entry name" value="PseudoU_synth_1"/>
    <property type="match status" value="2"/>
</dbReference>
<dbReference type="RefSeq" id="WP_039315463.1">
    <property type="nucleotide sequence ID" value="NZ_CP006905.1"/>
</dbReference>
<dbReference type="GO" id="GO:0160147">
    <property type="term" value="F:tRNA pseudouridine(38-40) synthase activity"/>
    <property type="evidence" value="ECO:0007669"/>
    <property type="project" value="UniProtKB-EC"/>
</dbReference>
<comment type="similarity">
    <text evidence="1 4 7">Belongs to the tRNA pseudouridine synthase TruA family.</text>
</comment>
<feature type="domain" description="Pseudouridine synthase I TruA alpha/beta" evidence="8">
    <location>
        <begin position="9"/>
        <end position="108"/>
    </location>
</feature>
<dbReference type="InterPro" id="IPR001406">
    <property type="entry name" value="PsdUridine_synth_TruA"/>
</dbReference>
<dbReference type="STRING" id="1561.NPD11_571"/>
<evidence type="ECO:0000256" key="7">
    <source>
        <dbReference type="RuleBase" id="RU003792"/>
    </source>
</evidence>
<dbReference type="Gene3D" id="3.30.70.580">
    <property type="entry name" value="Pseudouridine synthase I, catalytic domain, N-terminal subdomain"/>
    <property type="match status" value="1"/>
</dbReference>
<keyword evidence="2 4" id="KW-0819">tRNA processing</keyword>
<comment type="subunit">
    <text evidence="4">Homodimer.</text>
</comment>
<sequence>MRNLKLTLQYDGTRYKGFQKQNQKGSNIATIQGKLENVLSKMTSEDIKVIGCGRTDSGVHADNYIANFKTNSNLTREDILDYLNEYLPEDIVIKNIKDVSDRFHARYNVLNKTYVYTIDNNSYRDVFLKKYAYHVEEKLDLDKMIEASKMLVGTHDFESFTSLKGKKKSTIRTINYIDIKEDSNIIKIEVNGNSFMLNMVRIIVGTLVEVGLSKIEAKDIEKILEGKDRSLSGHRAPANGLCLKELNY</sequence>
<dbReference type="Proteomes" id="UP000030635">
    <property type="component" value="Chromosome"/>
</dbReference>
<dbReference type="PANTHER" id="PTHR11142">
    <property type="entry name" value="PSEUDOURIDYLATE SYNTHASE"/>
    <property type="match status" value="1"/>
</dbReference>
<dbReference type="HAMAP" id="MF_00171">
    <property type="entry name" value="TruA"/>
    <property type="match status" value="1"/>
</dbReference>
<evidence type="ECO:0000256" key="5">
    <source>
        <dbReference type="PIRSR" id="PIRSR001430-1"/>
    </source>
</evidence>
<evidence type="ECO:0000256" key="3">
    <source>
        <dbReference type="ARBA" id="ARBA00023235"/>
    </source>
</evidence>
<feature type="active site" description="Nucleophile" evidence="4 5">
    <location>
        <position position="56"/>
    </location>
</feature>
<dbReference type="InterPro" id="IPR020103">
    <property type="entry name" value="PsdUridine_synth_cat_dom_sf"/>
</dbReference>
<feature type="binding site" evidence="4 6">
    <location>
        <position position="114"/>
    </location>
    <ligand>
        <name>substrate</name>
    </ligand>
</feature>
<dbReference type="SUPFAM" id="SSF55120">
    <property type="entry name" value="Pseudouridine synthase"/>
    <property type="match status" value="1"/>
</dbReference>
<organism evidence="9 10">
    <name type="scientific">Clostridium baratii str. Sullivan</name>
    <dbReference type="NCBI Taxonomy" id="1415775"/>
    <lineage>
        <taxon>Bacteria</taxon>
        <taxon>Bacillati</taxon>
        <taxon>Bacillota</taxon>
        <taxon>Clostridia</taxon>
        <taxon>Eubacteriales</taxon>
        <taxon>Clostridiaceae</taxon>
        <taxon>Clostridium</taxon>
    </lineage>
</organism>
<accession>A0A0A7FX90</accession>
<proteinExistence type="inferred from homology"/>
<dbReference type="EC" id="5.4.99.12" evidence="4"/>
<dbReference type="KEGG" id="cbv:U729_2467"/>
<dbReference type="InterPro" id="IPR020097">
    <property type="entry name" value="PsdUridine_synth_TruA_a/b_dom"/>
</dbReference>
<dbReference type="GO" id="GO:0003723">
    <property type="term" value="F:RNA binding"/>
    <property type="evidence" value="ECO:0007669"/>
    <property type="project" value="InterPro"/>
</dbReference>
<evidence type="ECO:0000256" key="4">
    <source>
        <dbReference type="HAMAP-Rule" id="MF_00171"/>
    </source>
</evidence>
<dbReference type="InterPro" id="IPR020095">
    <property type="entry name" value="PsdUridine_synth_TruA_C"/>
</dbReference>
<evidence type="ECO:0000259" key="8">
    <source>
        <dbReference type="Pfam" id="PF01416"/>
    </source>
</evidence>
<dbReference type="eggNOG" id="COG0101">
    <property type="taxonomic scope" value="Bacteria"/>
</dbReference>
<evidence type="ECO:0000313" key="10">
    <source>
        <dbReference type="Proteomes" id="UP000030635"/>
    </source>
</evidence>
<dbReference type="CDD" id="cd02570">
    <property type="entry name" value="PseudoU_synth_EcTruA"/>
    <property type="match status" value="1"/>
</dbReference>